<dbReference type="GO" id="GO:0005509">
    <property type="term" value="F:calcium ion binding"/>
    <property type="evidence" value="ECO:0007669"/>
    <property type="project" value="InterPro"/>
</dbReference>
<dbReference type="GO" id="GO:0005262">
    <property type="term" value="F:calcium channel activity"/>
    <property type="evidence" value="ECO:0007669"/>
    <property type="project" value="TreeGrafter"/>
</dbReference>
<dbReference type="Gene3D" id="1.10.238.10">
    <property type="entry name" value="EF-hand"/>
    <property type="match status" value="1"/>
</dbReference>
<dbReference type="EMBL" id="JADGJW010000193">
    <property type="protein sequence ID" value="KAJ3222076.1"/>
    <property type="molecule type" value="Genomic_DNA"/>
</dbReference>
<dbReference type="GO" id="GO:0006874">
    <property type="term" value="P:intracellular calcium ion homeostasis"/>
    <property type="evidence" value="ECO:0007669"/>
    <property type="project" value="TreeGrafter"/>
</dbReference>
<evidence type="ECO:0000256" key="1">
    <source>
        <dbReference type="SAM" id="Phobius"/>
    </source>
</evidence>
<keyword evidence="1" id="KW-1133">Transmembrane helix</keyword>
<dbReference type="Gene3D" id="2.30.30.60">
    <property type="match status" value="1"/>
</dbReference>
<dbReference type="InterPro" id="IPR011992">
    <property type="entry name" value="EF-hand-dom_pair"/>
</dbReference>
<feature type="transmembrane region" description="Helical" evidence="1">
    <location>
        <begin position="384"/>
        <end position="402"/>
    </location>
</feature>
<proteinExistence type="predicted"/>
<dbReference type="PANTHER" id="PTHR31323">
    <property type="entry name" value="MECHANOSENSITIVE ION CHANNEL PROTEIN MSY2"/>
    <property type="match status" value="1"/>
</dbReference>
<feature type="transmembrane region" description="Helical" evidence="1">
    <location>
        <begin position="161"/>
        <end position="181"/>
    </location>
</feature>
<dbReference type="AlphaFoldDB" id="A0AAD5U3Y8"/>
<keyword evidence="4" id="KW-1185">Reference proteome</keyword>
<feature type="domain" description="EF-hand" evidence="2">
    <location>
        <begin position="328"/>
        <end position="363"/>
    </location>
</feature>
<dbReference type="PANTHER" id="PTHR31323:SF1">
    <property type="entry name" value="MECHANOSENSITIVE ION CHANNEL PROTEIN"/>
    <property type="match status" value="1"/>
</dbReference>
<dbReference type="InterPro" id="IPR023408">
    <property type="entry name" value="MscS_beta-dom_sf"/>
</dbReference>
<evidence type="ECO:0000313" key="3">
    <source>
        <dbReference type="EMBL" id="KAJ3222076.1"/>
    </source>
</evidence>
<dbReference type="PROSITE" id="PS50222">
    <property type="entry name" value="EF_HAND_2"/>
    <property type="match status" value="1"/>
</dbReference>
<name>A0AAD5U3Y8_9FUNG</name>
<feature type="transmembrane region" description="Helical" evidence="1">
    <location>
        <begin position="61"/>
        <end position="78"/>
    </location>
</feature>
<comment type="caution">
    <text evidence="3">The sequence shown here is derived from an EMBL/GenBank/DDBJ whole genome shotgun (WGS) entry which is preliminary data.</text>
</comment>
<evidence type="ECO:0000259" key="2">
    <source>
        <dbReference type="PROSITE" id="PS50222"/>
    </source>
</evidence>
<dbReference type="InterPro" id="IPR058650">
    <property type="entry name" value="Msy1/2-like"/>
</dbReference>
<sequence length="584" mass="67541">MGAAEVSINLEDESIPDIKDELKREHQHEQKLKRSKTFNWGKDKSTDTSTIKERKSFFKRLPLFFQNVIFAVIVICGNDKSVAFTKYTSKTFGIENLPVLFWSVYLSVSWTTYYLLDFLFKVLPEIFNKLVYLIIGLILENIRVASKVSGYIDYSRHLQKYITYFTWSILNFITYIAIFGMQKPGSYEIVQKICISICVIFGVSLIEKFCLQIFAVHFHKRAYSDRLENQNYCENLLEKLSKSIRISEDVTLEQIEKENGGINDKFNSIRAKVFLDLTKVNEKVDDVALISGVLRYGNPYKFGKRLFDSLAKENSDRIYLSDFLKYFATTEEAEEAFLFFDKDNNGDVIKSEFKQTILEVFNEDESLEKSIFQSSQAISKLDNVVSFFSYIVILFIILAIFGVNTTGFLTVAVSLWAGLAFALDVGDRVEIDGEQFFVKEFGLNTTVFKSIEGLEIYSPNFVLLGKSIRNIRRSGPTSESVRITIALDTSLEKIENLNKFLINYIKAEESREFFPDLIYIVNNIVSDNAMTLTFWLSHKSNWQMAGRKIKRRNRFMMKLREGVQLHGIQLTSLKMEYHDIHTVN</sequence>
<dbReference type="Pfam" id="PF25886">
    <property type="entry name" value="Msy1"/>
    <property type="match status" value="1"/>
</dbReference>
<feature type="transmembrane region" description="Helical" evidence="1">
    <location>
        <begin position="193"/>
        <end position="216"/>
    </location>
</feature>
<feature type="transmembrane region" description="Helical" evidence="1">
    <location>
        <begin position="99"/>
        <end position="116"/>
    </location>
</feature>
<reference evidence="3" key="1">
    <citation type="submission" date="2020-05" db="EMBL/GenBank/DDBJ databases">
        <title>Phylogenomic resolution of chytrid fungi.</title>
        <authorList>
            <person name="Stajich J.E."/>
            <person name="Amses K."/>
            <person name="Simmons R."/>
            <person name="Seto K."/>
            <person name="Myers J."/>
            <person name="Bonds A."/>
            <person name="Quandt C.A."/>
            <person name="Barry K."/>
            <person name="Liu P."/>
            <person name="Grigoriev I."/>
            <person name="Longcore J.E."/>
            <person name="James T.Y."/>
        </authorList>
    </citation>
    <scope>NUCLEOTIDE SEQUENCE</scope>
    <source>
        <strain evidence="3">JEL0476</strain>
    </source>
</reference>
<keyword evidence="1" id="KW-0812">Transmembrane</keyword>
<gene>
    <name evidence="3" type="ORF">HK099_002730</name>
</gene>
<accession>A0AAD5U3Y8</accession>
<dbReference type="SUPFAM" id="SSF50182">
    <property type="entry name" value="Sm-like ribonucleoproteins"/>
    <property type="match status" value="1"/>
</dbReference>
<protein>
    <recommendedName>
        <fullName evidence="2">EF-hand domain-containing protein</fullName>
    </recommendedName>
</protein>
<organism evidence="3 4">
    <name type="scientific">Clydaea vesicula</name>
    <dbReference type="NCBI Taxonomy" id="447962"/>
    <lineage>
        <taxon>Eukaryota</taxon>
        <taxon>Fungi</taxon>
        <taxon>Fungi incertae sedis</taxon>
        <taxon>Chytridiomycota</taxon>
        <taxon>Chytridiomycota incertae sedis</taxon>
        <taxon>Chytridiomycetes</taxon>
        <taxon>Lobulomycetales</taxon>
        <taxon>Lobulomycetaceae</taxon>
        <taxon>Clydaea</taxon>
    </lineage>
</organism>
<dbReference type="InterPro" id="IPR010920">
    <property type="entry name" value="LSM_dom_sf"/>
</dbReference>
<dbReference type="SUPFAM" id="SSF47473">
    <property type="entry name" value="EF-hand"/>
    <property type="match status" value="1"/>
</dbReference>
<dbReference type="InterPro" id="IPR002048">
    <property type="entry name" value="EF_hand_dom"/>
</dbReference>
<dbReference type="Proteomes" id="UP001211065">
    <property type="component" value="Unassembled WGS sequence"/>
</dbReference>
<evidence type="ECO:0000313" key="4">
    <source>
        <dbReference type="Proteomes" id="UP001211065"/>
    </source>
</evidence>
<keyword evidence="1" id="KW-0472">Membrane</keyword>